<dbReference type="EMBL" id="BAAAZX010000012">
    <property type="protein sequence ID" value="GAA4001584.1"/>
    <property type="molecule type" value="Genomic_DNA"/>
</dbReference>
<evidence type="ECO:0000313" key="2">
    <source>
        <dbReference type="Proteomes" id="UP001500456"/>
    </source>
</evidence>
<evidence type="ECO:0008006" key="3">
    <source>
        <dbReference type="Google" id="ProtNLM"/>
    </source>
</evidence>
<reference evidence="2" key="1">
    <citation type="journal article" date="2019" name="Int. J. Syst. Evol. Microbiol.">
        <title>The Global Catalogue of Microorganisms (GCM) 10K type strain sequencing project: providing services to taxonomists for standard genome sequencing and annotation.</title>
        <authorList>
            <consortium name="The Broad Institute Genomics Platform"/>
            <consortium name="The Broad Institute Genome Sequencing Center for Infectious Disease"/>
            <person name="Wu L."/>
            <person name="Ma J."/>
        </authorList>
    </citation>
    <scope>NUCLEOTIDE SEQUENCE [LARGE SCALE GENOMIC DNA]</scope>
    <source>
        <strain evidence="2">JCM 16924</strain>
    </source>
</reference>
<accession>A0ABP7RSG9</accession>
<name>A0ABP7RSG9_9ACTN</name>
<proteinExistence type="predicted"/>
<protein>
    <recommendedName>
        <fullName evidence="3">YCII-related domain-containing protein</fullName>
    </recommendedName>
</protein>
<comment type="caution">
    <text evidence="1">The sequence shown here is derived from an EMBL/GenBank/DDBJ whole genome shotgun (WGS) entry which is preliminary data.</text>
</comment>
<evidence type="ECO:0000313" key="1">
    <source>
        <dbReference type="EMBL" id="GAA4001584.1"/>
    </source>
</evidence>
<organism evidence="1 2">
    <name type="scientific">Streptomyces plumbiresistens</name>
    <dbReference type="NCBI Taxonomy" id="511811"/>
    <lineage>
        <taxon>Bacteria</taxon>
        <taxon>Bacillati</taxon>
        <taxon>Actinomycetota</taxon>
        <taxon>Actinomycetes</taxon>
        <taxon>Kitasatosporales</taxon>
        <taxon>Streptomycetaceae</taxon>
        <taxon>Streptomyces</taxon>
    </lineage>
</organism>
<dbReference type="Proteomes" id="UP001500456">
    <property type="component" value="Unassembled WGS sequence"/>
</dbReference>
<gene>
    <name evidence="1" type="ORF">GCM10022232_45120</name>
</gene>
<keyword evidence="2" id="KW-1185">Reference proteome</keyword>
<sequence length="73" mass="7889">MVGGGALGAEDVAGVVVAFAVDRSRLEEVLRDDPYYRRTPGVEVRSVREWAPVVGGVQEGWRGTTCSTGWPVR</sequence>